<gene>
    <name evidence="5" type="ORF">SAMN05216462_0156</name>
</gene>
<dbReference type="PANTHER" id="PTHR43673:SF10">
    <property type="entry name" value="NADH DEHYDROGENASE_NAD(P)H NITROREDUCTASE XCC3605-RELATED"/>
    <property type="match status" value="1"/>
</dbReference>
<dbReference type="Gene3D" id="3.40.109.10">
    <property type="entry name" value="NADH Oxidase"/>
    <property type="match status" value="2"/>
</dbReference>
<dbReference type="OrthoDB" id="9812105at2"/>
<dbReference type="InterPro" id="IPR000415">
    <property type="entry name" value="Nitroreductase-like"/>
</dbReference>
<dbReference type="PANTHER" id="PTHR43673">
    <property type="entry name" value="NAD(P)H NITROREDUCTASE YDGI-RELATED"/>
    <property type="match status" value="1"/>
</dbReference>
<dbReference type="RefSeq" id="WP_081352795.1">
    <property type="nucleotide sequence ID" value="NZ_FNRF01000001.1"/>
</dbReference>
<evidence type="ECO:0000256" key="1">
    <source>
        <dbReference type="ARBA" id="ARBA00007118"/>
    </source>
</evidence>
<keyword evidence="2" id="KW-0560">Oxidoreductase</keyword>
<dbReference type="SUPFAM" id="SSF55469">
    <property type="entry name" value="FMN-dependent nitroreductase-like"/>
    <property type="match status" value="1"/>
</dbReference>
<accession>A0A1H3XDK8</accession>
<dbReference type="CDD" id="cd02062">
    <property type="entry name" value="Nitro_FMN_reductase"/>
    <property type="match status" value="1"/>
</dbReference>
<keyword evidence="3" id="KW-0732">Signal</keyword>
<proteinExistence type="inferred from homology"/>
<feature type="domain" description="Nitroreductase" evidence="4">
    <location>
        <begin position="96"/>
        <end position="185"/>
    </location>
</feature>
<feature type="signal peptide" evidence="3">
    <location>
        <begin position="1"/>
        <end position="21"/>
    </location>
</feature>
<evidence type="ECO:0000313" key="6">
    <source>
        <dbReference type="Proteomes" id="UP000182257"/>
    </source>
</evidence>
<name>A0A1H3XDK8_XYLRU</name>
<evidence type="ECO:0000256" key="3">
    <source>
        <dbReference type="SAM" id="SignalP"/>
    </source>
</evidence>
<sequence>MTKKFLLGAATVLLALTSCHNDNTNTEPSVSFDEVLTTRRSVRSYDPAKKISEAEVRELLKATQEAPSWANQQPSKYYVAIGEEKLKAAMEMIGANKDRVADAPVLIVSTFERGKSGYFQGQATNEVGEGWGAYDNGLSNCYLILKARAMGFDTLIMGMRDADQLRALFDIPENETIMAVIALGYRNEEPTHPDRRDLDDIVKFF</sequence>
<evidence type="ECO:0000256" key="2">
    <source>
        <dbReference type="ARBA" id="ARBA00023002"/>
    </source>
</evidence>
<comment type="similarity">
    <text evidence="1">Belongs to the nitroreductase family.</text>
</comment>
<evidence type="ECO:0000259" key="4">
    <source>
        <dbReference type="Pfam" id="PF00881"/>
    </source>
</evidence>
<dbReference type="Pfam" id="PF00881">
    <property type="entry name" value="Nitroreductase"/>
    <property type="match status" value="2"/>
</dbReference>
<organism evidence="5 6">
    <name type="scientific">Xylanibacter ruminicola</name>
    <name type="common">Prevotella ruminicola</name>
    <dbReference type="NCBI Taxonomy" id="839"/>
    <lineage>
        <taxon>Bacteria</taxon>
        <taxon>Pseudomonadati</taxon>
        <taxon>Bacteroidota</taxon>
        <taxon>Bacteroidia</taxon>
        <taxon>Bacteroidales</taxon>
        <taxon>Prevotellaceae</taxon>
        <taxon>Xylanibacter</taxon>
    </lineage>
</organism>
<dbReference type="GO" id="GO:0016491">
    <property type="term" value="F:oxidoreductase activity"/>
    <property type="evidence" value="ECO:0007669"/>
    <property type="project" value="UniProtKB-KW"/>
</dbReference>
<dbReference type="InterPro" id="IPR029479">
    <property type="entry name" value="Nitroreductase"/>
</dbReference>
<dbReference type="EMBL" id="FNRF01000001">
    <property type="protein sequence ID" value="SDZ97031.1"/>
    <property type="molecule type" value="Genomic_DNA"/>
</dbReference>
<reference evidence="5 6" key="1">
    <citation type="submission" date="2016-10" db="EMBL/GenBank/DDBJ databases">
        <authorList>
            <person name="de Groot N.N."/>
        </authorList>
    </citation>
    <scope>NUCLEOTIDE SEQUENCE [LARGE SCALE GENOMIC DNA]</scope>
    <source>
        <strain evidence="5 6">D31d</strain>
    </source>
</reference>
<feature type="chain" id="PRO_5010289081" evidence="3">
    <location>
        <begin position="22"/>
        <end position="205"/>
    </location>
</feature>
<feature type="domain" description="Nitroreductase" evidence="4">
    <location>
        <begin position="37"/>
        <end position="89"/>
    </location>
</feature>
<dbReference type="AlphaFoldDB" id="A0A1H3XDK8"/>
<dbReference type="Proteomes" id="UP000182257">
    <property type="component" value="Unassembled WGS sequence"/>
</dbReference>
<dbReference type="PROSITE" id="PS51257">
    <property type="entry name" value="PROKAR_LIPOPROTEIN"/>
    <property type="match status" value="1"/>
</dbReference>
<protein>
    <submittedName>
        <fullName evidence="5">Nitroreductase</fullName>
    </submittedName>
</protein>
<evidence type="ECO:0000313" key="5">
    <source>
        <dbReference type="EMBL" id="SDZ97031.1"/>
    </source>
</evidence>